<dbReference type="InterPro" id="IPR024185">
    <property type="entry name" value="FTHF_cligase-like_sf"/>
</dbReference>
<dbReference type="InterPro" id="IPR003741">
    <property type="entry name" value="LUD_dom"/>
</dbReference>
<dbReference type="PANTHER" id="PTHR43682">
    <property type="entry name" value="LACTATE UTILIZATION PROTEIN C"/>
    <property type="match status" value="1"/>
</dbReference>
<evidence type="ECO:0000313" key="2">
    <source>
        <dbReference type="EMBL" id="ARU55682.1"/>
    </source>
</evidence>
<proteinExistence type="predicted"/>
<keyword evidence="3" id="KW-1185">Reference proteome</keyword>
<accession>A0A1Y0I5D2</accession>
<gene>
    <name evidence="2" type="ORF">OLMES_1607</name>
</gene>
<name>A0A1Y0I5D2_9GAMM</name>
<dbReference type="InterPro" id="IPR037171">
    <property type="entry name" value="NagB/RpiA_transferase-like"/>
</dbReference>
<organism evidence="2 3">
    <name type="scientific">Oleiphilus messinensis</name>
    <dbReference type="NCBI Taxonomy" id="141451"/>
    <lineage>
        <taxon>Bacteria</taxon>
        <taxon>Pseudomonadati</taxon>
        <taxon>Pseudomonadota</taxon>
        <taxon>Gammaproteobacteria</taxon>
        <taxon>Oceanospirillales</taxon>
        <taxon>Oleiphilaceae</taxon>
        <taxon>Oleiphilus</taxon>
    </lineage>
</organism>
<dbReference type="Proteomes" id="UP000196027">
    <property type="component" value="Chromosome"/>
</dbReference>
<sequence>MTSAKQNILARLKAAQTRQHRNSALDQAGVNQIAANRIKETSRAYTETDRLNKFTTALQASHAEVIDCTKDEWPKMLIGLIETRKLTHWLYSEKTETGRRFSQDVCTALPALEAIPYSTPVEQLKETLFNQIDAAITEAHGAIAETGTLVIIPGPEEPRLMSLVPPVHVVLLRKSKIIDTFDQLLEQENWSEAGLPTNVLLISGPSKTADIQQTLAYGAHGPKSLIVILI</sequence>
<protein>
    <recommendedName>
        <fullName evidence="1">LUD domain-containing protein</fullName>
    </recommendedName>
</protein>
<reference evidence="2 3" key="1">
    <citation type="submission" date="2017-05" db="EMBL/GenBank/DDBJ databases">
        <title>Genomic insights into alkan degradation activity of Oleiphilus messinensis.</title>
        <authorList>
            <person name="Kozyavkin S.A."/>
            <person name="Slesarev A.I."/>
            <person name="Golyshin P.N."/>
            <person name="Korzhenkov A."/>
            <person name="Golyshina O.N."/>
            <person name="Toshchakov S.V."/>
        </authorList>
    </citation>
    <scope>NUCLEOTIDE SEQUENCE [LARGE SCALE GENOMIC DNA]</scope>
    <source>
        <strain evidence="2 3">ME102</strain>
    </source>
</reference>
<evidence type="ECO:0000259" key="1">
    <source>
        <dbReference type="Pfam" id="PF02589"/>
    </source>
</evidence>
<dbReference type="KEGG" id="ome:OLMES_1607"/>
<dbReference type="AlphaFoldDB" id="A0A1Y0I5D2"/>
<dbReference type="EMBL" id="CP021425">
    <property type="protein sequence ID" value="ARU55682.1"/>
    <property type="molecule type" value="Genomic_DNA"/>
</dbReference>
<dbReference type="RefSeq" id="WP_157678214.1">
    <property type="nucleotide sequence ID" value="NZ_CP021425.1"/>
</dbReference>
<feature type="domain" description="LUD" evidence="1">
    <location>
        <begin position="51"/>
        <end position="230"/>
    </location>
</feature>
<dbReference type="Gene3D" id="3.40.50.10420">
    <property type="entry name" value="NagB/RpiA/CoA transferase-like"/>
    <property type="match status" value="1"/>
</dbReference>
<dbReference type="SUPFAM" id="SSF100950">
    <property type="entry name" value="NagB/RpiA/CoA transferase-like"/>
    <property type="match status" value="1"/>
</dbReference>
<evidence type="ECO:0000313" key="3">
    <source>
        <dbReference type="Proteomes" id="UP000196027"/>
    </source>
</evidence>
<dbReference type="OrthoDB" id="9794157at2"/>
<dbReference type="Pfam" id="PF02589">
    <property type="entry name" value="LUD_dom"/>
    <property type="match status" value="1"/>
</dbReference>
<dbReference type="PANTHER" id="PTHR43682:SF1">
    <property type="entry name" value="LACTATE UTILIZATION PROTEIN C"/>
    <property type="match status" value="1"/>
</dbReference>